<dbReference type="Gene3D" id="3.30.200.20">
    <property type="entry name" value="Phosphorylase Kinase, domain 1"/>
    <property type="match status" value="1"/>
</dbReference>
<comment type="caution">
    <text evidence="4">The sequence shown here is derived from an EMBL/GenBank/DDBJ whole genome shotgun (WGS) entry which is preliminary data.</text>
</comment>
<dbReference type="PANTHER" id="PTHR33540">
    <property type="entry name" value="TRNA THREONYLCARBAMOYLADENOSINE BIOSYNTHESIS PROTEIN TSAE"/>
    <property type="match status" value="1"/>
</dbReference>
<dbReference type="GO" id="GO:0005524">
    <property type="term" value="F:ATP binding"/>
    <property type="evidence" value="ECO:0007669"/>
    <property type="project" value="UniProtKB-KW"/>
</dbReference>
<sequence>MQRWVAEVLGSDAFELRRASSDASFRSYWRLLHAGGTAILMDAPPAQEDCGRFADLSRRFRAVGVNTPEVFAEDRLNGFLLLSDFGDQVYLRVLDAANVDRLYGDALATLAILQAHGPTQGLPVFDAAFIRRELDLFHDWFLAAFPDVADQARTSGLLGSVARVLVENALEQPRVCMHRDYHSRNLMQLEHANPGVLDFQDAVVGPVTYDLVSLLRDCYITWPADQVIEWATGYCARAGQQGGFDVPDRARFLRWFDLMGVQRHLKACGIFARLHRRDGKSHYLTDIPRTLAYILAVAPQYPELAALARLLEQQVCPRLEQLSVSQTVETRDAVD</sequence>
<dbReference type="InterPro" id="IPR011009">
    <property type="entry name" value="Kinase-like_dom_sf"/>
</dbReference>
<evidence type="ECO:0000256" key="2">
    <source>
        <dbReference type="ARBA" id="ARBA00022840"/>
    </source>
</evidence>
<reference evidence="4 5" key="1">
    <citation type="journal article" date="2020" name="Microorganisms">
        <title>Osmotic Adaptation and Compatible Solute Biosynthesis of Phototrophic Bacteria as Revealed from Genome Analyses.</title>
        <authorList>
            <person name="Imhoff J.F."/>
            <person name="Rahn T."/>
            <person name="Kunzel S."/>
            <person name="Keller A."/>
            <person name="Neulinger S.C."/>
        </authorList>
    </citation>
    <scope>NUCLEOTIDE SEQUENCE [LARGE SCALE GENOMIC DNA]</scope>
    <source>
        <strain evidence="4 5">DSM 21303</strain>
    </source>
</reference>
<organism evidence="4 5">
    <name type="scientific">Thiocapsa imhoffii</name>
    <dbReference type="NCBI Taxonomy" id="382777"/>
    <lineage>
        <taxon>Bacteria</taxon>
        <taxon>Pseudomonadati</taxon>
        <taxon>Pseudomonadota</taxon>
        <taxon>Gammaproteobacteria</taxon>
        <taxon>Chromatiales</taxon>
        <taxon>Chromatiaceae</taxon>
        <taxon>Thiocapsa</taxon>
    </lineage>
</organism>
<dbReference type="AlphaFoldDB" id="A0A9X1B9Z1"/>
<evidence type="ECO:0000313" key="5">
    <source>
        <dbReference type="Proteomes" id="UP001138802"/>
    </source>
</evidence>
<dbReference type="InterPro" id="IPR002575">
    <property type="entry name" value="Aminoglycoside_PTrfase"/>
</dbReference>
<accession>A0A9X1B9Z1</accession>
<protein>
    <submittedName>
        <fullName evidence="4">Aminoglycoside phosphotransferase</fullName>
    </submittedName>
</protein>
<evidence type="ECO:0000256" key="1">
    <source>
        <dbReference type="ARBA" id="ARBA00022741"/>
    </source>
</evidence>
<dbReference type="SUPFAM" id="SSF56112">
    <property type="entry name" value="Protein kinase-like (PK-like)"/>
    <property type="match status" value="1"/>
</dbReference>
<gene>
    <name evidence="4" type="ORF">CKO25_13160</name>
</gene>
<feature type="domain" description="Aminoglycoside phosphotransferase" evidence="3">
    <location>
        <begin position="16"/>
        <end position="251"/>
    </location>
</feature>
<name>A0A9X1B9Z1_9GAMM</name>
<proteinExistence type="predicted"/>
<keyword evidence="2" id="KW-0067">ATP-binding</keyword>
<keyword evidence="5" id="KW-1185">Reference proteome</keyword>
<dbReference type="Gene3D" id="3.90.1200.10">
    <property type="match status" value="1"/>
</dbReference>
<dbReference type="Proteomes" id="UP001138802">
    <property type="component" value="Unassembled WGS sequence"/>
</dbReference>
<dbReference type="PANTHER" id="PTHR33540:SF1">
    <property type="entry name" value="N-ACETYLMURAMATE_N-ACETYLGLUCOSAMINE KINASE"/>
    <property type="match status" value="1"/>
</dbReference>
<keyword evidence="1" id="KW-0547">Nucleotide-binding</keyword>
<dbReference type="EMBL" id="NRSD01000013">
    <property type="protein sequence ID" value="MBK1645575.1"/>
    <property type="molecule type" value="Genomic_DNA"/>
</dbReference>
<evidence type="ECO:0000313" key="4">
    <source>
        <dbReference type="EMBL" id="MBK1645575.1"/>
    </source>
</evidence>
<dbReference type="Pfam" id="PF01636">
    <property type="entry name" value="APH"/>
    <property type="match status" value="1"/>
</dbReference>
<evidence type="ECO:0000259" key="3">
    <source>
        <dbReference type="Pfam" id="PF01636"/>
    </source>
</evidence>